<feature type="compositionally biased region" description="Basic and acidic residues" evidence="1">
    <location>
        <begin position="77"/>
        <end position="98"/>
    </location>
</feature>
<keyword evidence="2" id="KW-0812">Transmembrane</keyword>
<dbReference type="EMBL" id="KV442022">
    <property type="protein sequence ID" value="OAQ33213.1"/>
    <property type="molecule type" value="Genomic_DNA"/>
</dbReference>
<protein>
    <submittedName>
        <fullName evidence="3">Uncharacterized protein</fullName>
    </submittedName>
</protein>
<gene>
    <name evidence="3" type="ORF">K457DRAFT_29595</name>
</gene>
<evidence type="ECO:0000256" key="2">
    <source>
        <dbReference type="SAM" id="Phobius"/>
    </source>
</evidence>
<feature type="transmembrane region" description="Helical" evidence="2">
    <location>
        <begin position="45"/>
        <end position="65"/>
    </location>
</feature>
<dbReference type="Proteomes" id="UP000078512">
    <property type="component" value="Unassembled WGS sequence"/>
</dbReference>
<reference evidence="3 4" key="1">
    <citation type="submission" date="2016-05" db="EMBL/GenBank/DDBJ databases">
        <title>Genome sequencing reveals origins of a unique bacterial endosymbiosis in the earliest lineages of terrestrial Fungi.</title>
        <authorList>
            <consortium name="DOE Joint Genome Institute"/>
            <person name="Uehling J."/>
            <person name="Gryganskyi A."/>
            <person name="Hameed K."/>
            <person name="Tschaplinski T."/>
            <person name="Misztal P."/>
            <person name="Wu S."/>
            <person name="Desiro A."/>
            <person name="Vande Pol N."/>
            <person name="Du Z.-Y."/>
            <person name="Zienkiewicz A."/>
            <person name="Zienkiewicz K."/>
            <person name="Morin E."/>
            <person name="Tisserant E."/>
            <person name="Splivallo R."/>
            <person name="Hainaut M."/>
            <person name="Henrissat B."/>
            <person name="Ohm R."/>
            <person name="Kuo A."/>
            <person name="Yan J."/>
            <person name="Lipzen A."/>
            <person name="Nolan M."/>
            <person name="Labutti K."/>
            <person name="Barry K."/>
            <person name="Goldstein A."/>
            <person name="Labbe J."/>
            <person name="Schadt C."/>
            <person name="Tuskan G."/>
            <person name="Grigoriev I."/>
            <person name="Martin F."/>
            <person name="Vilgalys R."/>
            <person name="Bonito G."/>
        </authorList>
    </citation>
    <scope>NUCLEOTIDE SEQUENCE [LARGE SCALE GENOMIC DNA]</scope>
    <source>
        <strain evidence="3 4">AG-77</strain>
    </source>
</reference>
<keyword evidence="2" id="KW-0472">Membrane</keyword>
<dbReference type="AlphaFoldDB" id="A0A197K7S5"/>
<keyword evidence="2" id="KW-1133">Transmembrane helix</keyword>
<accession>A0A197K7S5</accession>
<proteinExistence type="predicted"/>
<evidence type="ECO:0000256" key="1">
    <source>
        <dbReference type="SAM" id="MobiDB-lite"/>
    </source>
</evidence>
<keyword evidence="4" id="KW-1185">Reference proteome</keyword>
<sequence length="98" mass="10745">MSNRVNTATPFSEFPRPILCTTAKYGWVYSESKQCPTSHTRTMKAVHFTILTLLAFAQLTTVVLASPSPEPLPEEVEIAHNKPKDTSCTDKGGECTTS</sequence>
<feature type="region of interest" description="Disordered" evidence="1">
    <location>
        <begin position="68"/>
        <end position="98"/>
    </location>
</feature>
<evidence type="ECO:0000313" key="4">
    <source>
        <dbReference type="Proteomes" id="UP000078512"/>
    </source>
</evidence>
<name>A0A197K7S5_9FUNG</name>
<organism evidence="3 4">
    <name type="scientific">Linnemannia elongata AG-77</name>
    <dbReference type="NCBI Taxonomy" id="1314771"/>
    <lineage>
        <taxon>Eukaryota</taxon>
        <taxon>Fungi</taxon>
        <taxon>Fungi incertae sedis</taxon>
        <taxon>Mucoromycota</taxon>
        <taxon>Mortierellomycotina</taxon>
        <taxon>Mortierellomycetes</taxon>
        <taxon>Mortierellales</taxon>
        <taxon>Mortierellaceae</taxon>
        <taxon>Linnemannia</taxon>
    </lineage>
</organism>
<evidence type="ECO:0000313" key="3">
    <source>
        <dbReference type="EMBL" id="OAQ33213.1"/>
    </source>
</evidence>